<organism evidence="1 2">
    <name type="scientific">Dermacentor silvarum</name>
    <name type="common">Tick</name>
    <dbReference type="NCBI Taxonomy" id="543639"/>
    <lineage>
        <taxon>Eukaryota</taxon>
        <taxon>Metazoa</taxon>
        <taxon>Ecdysozoa</taxon>
        <taxon>Arthropoda</taxon>
        <taxon>Chelicerata</taxon>
        <taxon>Arachnida</taxon>
        <taxon>Acari</taxon>
        <taxon>Parasitiformes</taxon>
        <taxon>Ixodida</taxon>
        <taxon>Ixodoidea</taxon>
        <taxon>Ixodidae</taxon>
        <taxon>Rhipicephalinae</taxon>
        <taxon>Dermacentor</taxon>
    </lineage>
</organism>
<reference evidence="1" key="1">
    <citation type="submission" date="2020-05" db="EMBL/GenBank/DDBJ databases">
        <title>Large-scale comparative analyses of tick genomes elucidate their genetic diversity and vector capacities.</title>
        <authorList>
            <person name="Jia N."/>
            <person name="Wang J."/>
            <person name="Shi W."/>
            <person name="Du L."/>
            <person name="Sun Y."/>
            <person name="Zhan W."/>
            <person name="Jiang J."/>
            <person name="Wang Q."/>
            <person name="Zhang B."/>
            <person name="Ji P."/>
            <person name="Sakyi L.B."/>
            <person name="Cui X."/>
            <person name="Yuan T."/>
            <person name="Jiang B."/>
            <person name="Yang W."/>
            <person name="Lam T.T.-Y."/>
            <person name="Chang Q."/>
            <person name="Ding S."/>
            <person name="Wang X."/>
            <person name="Zhu J."/>
            <person name="Ruan X."/>
            <person name="Zhao L."/>
            <person name="Wei J."/>
            <person name="Que T."/>
            <person name="Du C."/>
            <person name="Cheng J."/>
            <person name="Dai P."/>
            <person name="Han X."/>
            <person name="Huang E."/>
            <person name="Gao Y."/>
            <person name="Liu J."/>
            <person name="Shao H."/>
            <person name="Ye R."/>
            <person name="Li L."/>
            <person name="Wei W."/>
            <person name="Wang X."/>
            <person name="Wang C."/>
            <person name="Yang T."/>
            <person name="Huo Q."/>
            <person name="Li W."/>
            <person name="Guo W."/>
            <person name="Chen H."/>
            <person name="Zhou L."/>
            <person name="Ni X."/>
            <person name="Tian J."/>
            <person name="Zhou Y."/>
            <person name="Sheng Y."/>
            <person name="Liu T."/>
            <person name="Pan Y."/>
            <person name="Xia L."/>
            <person name="Li J."/>
            <person name="Zhao F."/>
            <person name="Cao W."/>
        </authorList>
    </citation>
    <scope>NUCLEOTIDE SEQUENCE</scope>
    <source>
        <strain evidence="1">Dsil-2018</strain>
    </source>
</reference>
<gene>
    <name evidence="1" type="ORF">HPB49_025312</name>
</gene>
<name>A0ACB8DRW0_DERSI</name>
<dbReference type="EMBL" id="CM023479">
    <property type="protein sequence ID" value="KAH7975250.1"/>
    <property type="molecule type" value="Genomic_DNA"/>
</dbReference>
<keyword evidence="2" id="KW-1185">Reference proteome</keyword>
<proteinExistence type="predicted"/>
<evidence type="ECO:0000313" key="2">
    <source>
        <dbReference type="Proteomes" id="UP000821865"/>
    </source>
</evidence>
<dbReference type="Proteomes" id="UP000821865">
    <property type="component" value="Chromosome 10"/>
</dbReference>
<evidence type="ECO:0000313" key="1">
    <source>
        <dbReference type="EMBL" id="KAH7975250.1"/>
    </source>
</evidence>
<protein>
    <submittedName>
        <fullName evidence="1">Uncharacterized protein</fullName>
    </submittedName>
</protein>
<accession>A0ACB8DRW0</accession>
<comment type="caution">
    <text evidence="1">The sequence shown here is derived from an EMBL/GenBank/DDBJ whole genome shotgun (WGS) entry which is preliminary data.</text>
</comment>
<sequence length="507" mass="58568">MTDLPQKRFSWQKWIFYLMESPPNTNFTDFNLTHGMFNWTMTYRKDSDVYVPYGRRSGQQQHRTGMASSSAPRGCGPRSPAKARSGGNLAPPSVHAQPARHPVTATSDPASFTIQRPVQVTPVMMPTQRKVLVFILVATCAPLYFYIAMRSRYVRMLELKGPLLKGPSCPIFNSLNNSNVTQGLPRIMMWTKFFRDWYGPLDDTRIGEVLLENCRAKCLVTNDPCLVEYSDAVVFHVRNLEMTDLPQKRFSWQKWIFYLMEPPPNTDFTDFNLTHGMFNWTMTYRKDSDVYVPYGRIVPREAVATNTKRDLKALWKSKKKTAVWMVSNCLTNGGRERFVAQLKKYMDVDVYGFCGHHKCPMSRGISCYVDFERTYFFTLAFENSICADYVTEKFYTALKHDIIPVVFGGANYSHIAPNHSFIDALSFESPKDLAEYLIKLSKNYTEYATYLKWKDSHDIVQSHPAFCELCTKLHSHVEYRRTSSYGDIGAWWLGKGRCRRWRSGAHS</sequence>